<comment type="caution">
    <text evidence="2">The sequence shown here is derived from an EMBL/GenBank/DDBJ whole genome shotgun (WGS) entry which is preliminary data.</text>
</comment>
<dbReference type="InterPro" id="IPR037883">
    <property type="entry name" value="Knr4/Smi1-like_sf"/>
</dbReference>
<dbReference type="EMBL" id="RKLP01000010">
    <property type="protein sequence ID" value="RVW07907.1"/>
    <property type="molecule type" value="Genomic_DNA"/>
</dbReference>
<dbReference type="Proteomes" id="UP000286208">
    <property type="component" value="Unassembled WGS sequence"/>
</dbReference>
<evidence type="ECO:0000313" key="2">
    <source>
        <dbReference type="EMBL" id="RVW07907.1"/>
    </source>
</evidence>
<dbReference type="SUPFAM" id="SSF160631">
    <property type="entry name" value="SMI1/KNR4-like"/>
    <property type="match status" value="1"/>
</dbReference>
<sequence>MEFRIRQDVRMEHARTHADRIAEILTGLDRLRAVDLRTTVVSLGDREVIGYRCRIHGAAVHRYELAAPADPNVLAAFENRLGVGLPADYREWITRVGDGGAGPMLGLLPLSQEAEDAAIDYAADFPFTGEQPCLPAAEDSEFQWAENIGRIHRGATILANEGDGMYDLLVLRGPAAGQVWWHSYEHAAALPIFHPDTQEPLTFLDWYELWLARALDPELGQVGSFAEFADHGANRP</sequence>
<reference evidence="2 3" key="1">
    <citation type="submission" date="2018-11" db="EMBL/GenBank/DDBJ databases">
        <title>Rhodococcus spongicola sp. nov. and Rhodococcus xishaensis sp. nov. from marine sponges.</title>
        <authorList>
            <person name="Li L."/>
            <person name="Lin H.W."/>
        </authorList>
    </citation>
    <scope>NUCLEOTIDE SEQUENCE [LARGE SCALE GENOMIC DNA]</scope>
    <source>
        <strain evidence="2 3">CCTCC AB2014297</strain>
    </source>
</reference>
<dbReference type="AlphaFoldDB" id="A0A3S3ADW4"/>
<organism evidence="2 3">
    <name type="scientific">Prescottella agglutinans</name>
    <dbReference type="NCBI Taxonomy" id="1644129"/>
    <lineage>
        <taxon>Bacteria</taxon>
        <taxon>Bacillati</taxon>
        <taxon>Actinomycetota</taxon>
        <taxon>Actinomycetes</taxon>
        <taxon>Mycobacteriales</taxon>
        <taxon>Nocardiaceae</taxon>
        <taxon>Prescottella</taxon>
    </lineage>
</organism>
<accession>A0A3S3ADW4</accession>
<name>A0A3S3ADW4_9NOCA</name>
<keyword evidence="3" id="KW-1185">Reference proteome</keyword>
<evidence type="ECO:0000259" key="1">
    <source>
        <dbReference type="SMART" id="SM00860"/>
    </source>
</evidence>
<proteinExistence type="predicted"/>
<gene>
    <name evidence="2" type="ORF">EGT67_18370</name>
</gene>
<feature type="domain" description="Knr4/Smi1-like" evidence="1">
    <location>
        <begin position="68"/>
        <end position="209"/>
    </location>
</feature>
<dbReference type="SMART" id="SM00860">
    <property type="entry name" value="SMI1_KNR4"/>
    <property type="match status" value="1"/>
</dbReference>
<dbReference type="Pfam" id="PF09346">
    <property type="entry name" value="SMI1_KNR4"/>
    <property type="match status" value="1"/>
</dbReference>
<evidence type="ECO:0000313" key="3">
    <source>
        <dbReference type="Proteomes" id="UP000286208"/>
    </source>
</evidence>
<protein>
    <submittedName>
        <fullName evidence="2">SMI1/KNR4 family protein</fullName>
    </submittedName>
</protein>
<dbReference type="InterPro" id="IPR018958">
    <property type="entry name" value="Knr4/Smi1-like_dom"/>
</dbReference>